<dbReference type="InterPro" id="IPR000064">
    <property type="entry name" value="NLP_P60_dom"/>
</dbReference>
<evidence type="ECO:0000313" key="11">
    <source>
        <dbReference type="Proteomes" id="UP001230005"/>
    </source>
</evidence>
<evidence type="ECO:0000256" key="2">
    <source>
        <dbReference type="ARBA" id="ARBA00022670"/>
    </source>
</evidence>
<dbReference type="Proteomes" id="UP001230005">
    <property type="component" value="Unassembled WGS sequence"/>
</dbReference>
<dbReference type="InterPro" id="IPR038765">
    <property type="entry name" value="Papain-like_cys_pep_sf"/>
</dbReference>
<feature type="coiled-coil region" evidence="6">
    <location>
        <begin position="24"/>
        <end position="107"/>
    </location>
</feature>
<keyword evidence="4" id="KW-0378">Hydrolase</keyword>
<reference evidence="10 11" key="1">
    <citation type="submission" date="2023-07" db="EMBL/GenBank/DDBJ databases">
        <title>Genomic Encyclopedia of Type Strains, Phase IV (KMG-IV): sequencing the most valuable type-strain genomes for metagenomic binning, comparative biology and taxonomic classification.</title>
        <authorList>
            <person name="Goeker M."/>
        </authorList>
    </citation>
    <scope>NUCLEOTIDE SEQUENCE [LARGE SCALE GENOMIC DNA]</scope>
    <source>
        <strain evidence="10 11">DSM 9768</strain>
    </source>
</reference>
<evidence type="ECO:0000256" key="8">
    <source>
        <dbReference type="SAM" id="SignalP"/>
    </source>
</evidence>
<feature type="region of interest" description="Disordered" evidence="7">
    <location>
        <begin position="248"/>
        <end position="287"/>
    </location>
</feature>
<organism evidence="10 11">
    <name type="scientific">Evansella vedderi</name>
    <dbReference type="NCBI Taxonomy" id="38282"/>
    <lineage>
        <taxon>Bacteria</taxon>
        <taxon>Bacillati</taxon>
        <taxon>Bacillota</taxon>
        <taxon>Bacilli</taxon>
        <taxon>Bacillales</taxon>
        <taxon>Bacillaceae</taxon>
        <taxon>Evansella</taxon>
    </lineage>
</organism>
<dbReference type="PANTHER" id="PTHR47053:SF1">
    <property type="entry name" value="MUREIN DD-ENDOPEPTIDASE MEPH-RELATED"/>
    <property type="match status" value="1"/>
</dbReference>
<evidence type="ECO:0000256" key="5">
    <source>
        <dbReference type="ARBA" id="ARBA00022807"/>
    </source>
</evidence>
<feature type="chain" id="PRO_5047100026" evidence="8">
    <location>
        <begin position="26"/>
        <end position="418"/>
    </location>
</feature>
<dbReference type="RefSeq" id="WP_307324815.1">
    <property type="nucleotide sequence ID" value="NZ_JAUSUG010000006.1"/>
</dbReference>
<evidence type="ECO:0000256" key="1">
    <source>
        <dbReference type="ARBA" id="ARBA00007074"/>
    </source>
</evidence>
<dbReference type="PROSITE" id="PS51935">
    <property type="entry name" value="NLPC_P60"/>
    <property type="match status" value="1"/>
</dbReference>
<proteinExistence type="inferred from homology"/>
<sequence length="418" mass="46544">MLKKLALLSMFTVLGSVVFVPAVLANTNEELRHIQEERREVQSQLSEAEQQVADLMTEIDQINAQLARLDEAMRDNEKKIEETTDEIDSVQEETDALQVEIEVKQADIDARMELLGQRAASYQKSGGNISYLEVLLGASSFGDFIDRVLAIAKIARADTEFINQLEQSQQELVEKQAELEEKLTQLQEMMTELEGMQHHILDQKEQNDELLETLKSKENEVNALIEDLTQHATDLRNAEEDIKRRIEAERRRQEEESSSASPASTSSSVTQSSNRNTQTASSQTTATTNGTVSDLIQAGFKYFGNSVYVFGGGRTQYDIDNGRFDCSGFTRWAFSQIGISIGASTDSQIHAGRQVPASERRPGDLVFFDTYKRDGHVAIYMGGGQFIGAQSSTGVAIASMSSGYWAQRFNGRVVRVID</sequence>
<feature type="signal peptide" evidence="8">
    <location>
        <begin position="1"/>
        <end position="25"/>
    </location>
</feature>
<evidence type="ECO:0000256" key="6">
    <source>
        <dbReference type="SAM" id="Coils"/>
    </source>
</evidence>
<dbReference type="Gene3D" id="3.90.1720.10">
    <property type="entry name" value="endopeptidase domain like (from Nostoc punctiforme)"/>
    <property type="match status" value="1"/>
</dbReference>
<name>A0ABT9ZTR0_9BACI</name>
<evidence type="ECO:0000313" key="10">
    <source>
        <dbReference type="EMBL" id="MDQ0254627.1"/>
    </source>
</evidence>
<keyword evidence="5" id="KW-0788">Thiol protease</keyword>
<dbReference type="Pfam" id="PF00877">
    <property type="entry name" value="NLPC_P60"/>
    <property type="match status" value="1"/>
</dbReference>
<evidence type="ECO:0000256" key="3">
    <source>
        <dbReference type="ARBA" id="ARBA00022729"/>
    </source>
</evidence>
<keyword evidence="6" id="KW-0175">Coiled coil</keyword>
<feature type="compositionally biased region" description="Low complexity" evidence="7">
    <location>
        <begin position="258"/>
        <end position="287"/>
    </location>
</feature>
<dbReference type="InterPro" id="IPR057309">
    <property type="entry name" value="PcsB_CC"/>
</dbReference>
<dbReference type="Pfam" id="PF24568">
    <property type="entry name" value="CC_PcsB"/>
    <property type="match status" value="1"/>
</dbReference>
<evidence type="ECO:0000259" key="9">
    <source>
        <dbReference type="PROSITE" id="PS51935"/>
    </source>
</evidence>
<dbReference type="PANTHER" id="PTHR47053">
    <property type="entry name" value="MUREIN DD-ENDOPEPTIDASE MEPH-RELATED"/>
    <property type="match status" value="1"/>
</dbReference>
<keyword evidence="2" id="KW-0645">Protease</keyword>
<keyword evidence="3 8" id="KW-0732">Signal</keyword>
<evidence type="ECO:0000256" key="7">
    <source>
        <dbReference type="SAM" id="MobiDB-lite"/>
    </source>
</evidence>
<dbReference type="EMBL" id="JAUSUG010000006">
    <property type="protein sequence ID" value="MDQ0254627.1"/>
    <property type="molecule type" value="Genomic_DNA"/>
</dbReference>
<comment type="similarity">
    <text evidence="1">Belongs to the peptidase C40 family.</text>
</comment>
<gene>
    <name evidence="10" type="ORF">J2S74_002006</name>
</gene>
<dbReference type="SUPFAM" id="SSF54001">
    <property type="entry name" value="Cysteine proteinases"/>
    <property type="match status" value="1"/>
</dbReference>
<feature type="domain" description="NlpC/P60" evidence="9">
    <location>
        <begin position="289"/>
        <end position="416"/>
    </location>
</feature>
<keyword evidence="11" id="KW-1185">Reference proteome</keyword>
<accession>A0ABT9ZTR0</accession>
<protein>
    <submittedName>
        <fullName evidence="10">Peptidoglycan hydrolase CwlO-like protein</fullName>
    </submittedName>
</protein>
<evidence type="ECO:0000256" key="4">
    <source>
        <dbReference type="ARBA" id="ARBA00022801"/>
    </source>
</evidence>
<dbReference type="Gene3D" id="6.10.250.3150">
    <property type="match status" value="1"/>
</dbReference>
<comment type="caution">
    <text evidence="10">The sequence shown here is derived from an EMBL/GenBank/DDBJ whole genome shotgun (WGS) entry which is preliminary data.</text>
</comment>
<dbReference type="InterPro" id="IPR051202">
    <property type="entry name" value="Peptidase_C40"/>
</dbReference>